<dbReference type="RefSeq" id="WP_246690776.1">
    <property type="nucleotide sequence ID" value="NZ_VIWP01000003.1"/>
</dbReference>
<keyword evidence="3" id="KW-1185">Reference proteome</keyword>
<gene>
    <name evidence="2" type="ORF">FHW37_103836</name>
</gene>
<dbReference type="Pfam" id="PF06035">
    <property type="entry name" value="Peptidase_C93"/>
    <property type="match status" value="1"/>
</dbReference>
<keyword evidence="1" id="KW-0732">Signal</keyword>
<dbReference type="PANTHER" id="PTHR39327:SF1">
    <property type="entry name" value="BLR5470 PROTEIN"/>
    <property type="match status" value="1"/>
</dbReference>
<dbReference type="SUPFAM" id="SSF54001">
    <property type="entry name" value="Cysteine proteinases"/>
    <property type="match status" value="1"/>
</dbReference>
<evidence type="ECO:0000313" key="2">
    <source>
        <dbReference type="EMBL" id="TWF54965.1"/>
    </source>
</evidence>
<proteinExistence type="predicted"/>
<evidence type="ECO:0000256" key="1">
    <source>
        <dbReference type="SAM" id="SignalP"/>
    </source>
</evidence>
<feature type="chain" id="PRO_5021734558" evidence="1">
    <location>
        <begin position="25"/>
        <end position="345"/>
    </location>
</feature>
<dbReference type="PANTHER" id="PTHR39327">
    <property type="match status" value="1"/>
</dbReference>
<reference evidence="2 3" key="1">
    <citation type="submission" date="2019-06" db="EMBL/GenBank/DDBJ databases">
        <title>Sorghum-associated microbial communities from plants grown in Nebraska, USA.</title>
        <authorList>
            <person name="Schachtman D."/>
        </authorList>
    </citation>
    <scope>NUCLEOTIDE SEQUENCE [LARGE SCALE GENOMIC DNA]</scope>
    <source>
        <strain evidence="2 3">1225</strain>
    </source>
</reference>
<dbReference type="AlphaFoldDB" id="A0A561QX71"/>
<dbReference type="EMBL" id="VIWP01000003">
    <property type="protein sequence ID" value="TWF54965.1"/>
    <property type="molecule type" value="Genomic_DNA"/>
</dbReference>
<organism evidence="2 3">
    <name type="scientific">Neorhizobium alkalisoli</name>
    <dbReference type="NCBI Taxonomy" id="528178"/>
    <lineage>
        <taxon>Bacteria</taxon>
        <taxon>Pseudomonadati</taxon>
        <taxon>Pseudomonadota</taxon>
        <taxon>Alphaproteobacteria</taxon>
        <taxon>Hyphomicrobiales</taxon>
        <taxon>Rhizobiaceae</taxon>
        <taxon>Rhizobium/Agrobacterium group</taxon>
        <taxon>Neorhizobium</taxon>
    </lineage>
</organism>
<evidence type="ECO:0000313" key="3">
    <source>
        <dbReference type="Proteomes" id="UP000320653"/>
    </source>
</evidence>
<dbReference type="InterPro" id="IPR010319">
    <property type="entry name" value="Transglutaminase-like_Cys_pept"/>
</dbReference>
<feature type="signal peptide" evidence="1">
    <location>
        <begin position="1"/>
        <end position="24"/>
    </location>
</feature>
<dbReference type="Proteomes" id="UP000320653">
    <property type="component" value="Unassembled WGS sequence"/>
</dbReference>
<dbReference type="InterPro" id="IPR038765">
    <property type="entry name" value="Papain-like_cys_pep_sf"/>
</dbReference>
<name>A0A561QX71_9HYPH</name>
<protein>
    <submittedName>
        <fullName evidence="2">Transglutaminase-like cysteine proteinase BTLCP</fullName>
    </submittedName>
</protein>
<sequence>MANNKNKAKTIVLSAMLLCTAPLAAQPAPFLVPKPGVAATAATIGARMLGYLPQPASLFVTLSMAGIRSALPASLPTANPAAVAYTPAPQVPKKQPVVDVALRPSDLSAIRPQLQPTPFPVAPPSTISPSVAPSNGAAFDSVAIPFKRLAALKKLAPALEEMQNGTALACSGKACSAAFTTLQPILVSSAQSSMRDKLNMVNAMVNGAIRYRPDIETYKVADYWATPSETLARQQGDCEDFAILKMAALRAEGIDPSKMSIVVLFDQKRRFYHAVLSVDVGGRYFILDNMRNQVLEDTQLPDYQPLYSIRDGKGFLHGSRRKDQNVAAVTSLEKIAPGEGEYSGL</sequence>
<accession>A0A561QX71</accession>
<comment type="caution">
    <text evidence="2">The sequence shown here is derived from an EMBL/GenBank/DDBJ whole genome shotgun (WGS) entry which is preliminary data.</text>
</comment>
<dbReference type="Gene3D" id="3.10.620.30">
    <property type="match status" value="1"/>
</dbReference>